<dbReference type="PANTHER" id="PTHR46429">
    <property type="entry name" value="23S RRNA (GUANOSINE-2'-O-)-METHYLTRANSFERASE RLMB"/>
    <property type="match status" value="1"/>
</dbReference>
<dbReference type="RefSeq" id="WP_232550019.1">
    <property type="nucleotide sequence ID" value="NZ_CP115965.1"/>
</dbReference>
<dbReference type="SUPFAM" id="SSF55315">
    <property type="entry name" value="L30e-like"/>
    <property type="match status" value="1"/>
</dbReference>
<sequence length="331" mass="35039">MPGNSQRKGAVRKRGKGVGNTGRTAGSGGRVRRGLEGKGPTPKAEDRPYHKAYRKRRASESPISDERPRGRRTPPGEQRVRENTKGAGAEWIIGRNPVHEALQAGLPIRRAFIAEGTERDSRVTEILRLAAEQGMTLLQASRRELDRLTGGAVHQGVALQMPEYEYAHPGDLLAEALETDDPIVVACDSITDPRNLGAIIRSSAAFGALGVIVPERRSAHMTATAWKASAGAAARVPVALAGNLNRVLREYAEAGFTVVGLAGEAEIDIADVPGADGPVLLVVGSEGDGLARLVRENCDVLASIPIGADTESLNASVAASIALYELARFRG</sequence>
<dbReference type="Gene3D" id="3.40.1280.10">
    <property type="match status" value="1"/>
</dbReference>
<protein>
    <submittedName>
        <fullName evidence="6">23S rRNA (Guanosine(2251)-2'-O)-methyltransferase RlmB</fullName>
    </submittedName>
</protein>
<proteinExistence type="inferred from homology"/>
<name>A0ABZ3C9D7_9ACTN</name>
<dbReference type="Pfam" id="PF08032">
    <property type="entry name" value="SpoU_sub_bind"/>
    <property type="match status" value="1"/>
</dbReference>
<keyword evidence="7" id="KW-1185">Reference proteome</keyword>
<dbReference type="InterPro" id="IPR013123">
    <property type="entry name" value="SpoU_subst-bd"/>
</dbReference>
<dbReference type="Pfam" id="PF00588">
    <property type="entry name" value="SpoU_methylase"/>
    <property type="match status" value="1"/>
</dbReference>
<evidence type="ECO:0000256" key="2">
    <source>
        <dbReference type="ARBA" id="ARBA00022603"/>
    </source>
</evidence>
<organism evidence="6 7">
    <name type="scientific">Propioniciclava soli</name>
    <dbReference type="NCBI Taxonomy" id="2775081"/>
    <lineage>
        <taxon>Bacteria</taxon>
        <taxon>Bacillati</taxon>
        <taxon>Actinomycetota</taxon>
        <taxon>Actinomycetes</taxon>
        <taxon>Propionibacteriales</taxon>
        <taxon>Propionibacteriaceae</taxon>
        <taxon>Propioniciclava</taxon>
    </lineage>
</organism>
<dbReference type="InterPro" id="IPR001537">
    <property type="entry name" value="SpoU_MeTrfase"/>
</dbReference>
<feature type="domain" description="RNA 2-O ribose methyltransferase substrate binding" evidence="5">
    <location>
        <begin position="91"/>
        <end position="167"/>
    </location>
</feature>
<evidence type="ECO:0000256" key="4">
    <source>
        <dbReference type="SAM" id="MobiDB-lite"/>
    </source>
</evidence>
<keyword evidence="3" id="KW-0808">Transferase</keyword>
<dbReference type="EMBL" id="CP115965">
    <property type="protein sequence ID" value="WZW99133.1"/>
    <property type="molecule type" value="Genomic_DNA"/>
</dbReference>
<dbReference type="Proteomes" id="UP001434337">
    <property type="component" value="Chromosome"/>
</dbReference>
<dbReference type="Gene3D" id="3.30.1330.30">
    <property type="match status" value="1"/>
</dbReference>
<accession>A0ABZ3C9D7</accession>
<reference evidence="6 7" key="1">
    <citation type="journal article" date="2023" name="Environ Microbiome">
        <title>A coral-associated actinobacterium mitigates coral bleaching under heat stress.</title>
        <authorList>
            <person name="Li J."/>
            <person name="Zou Y."/>
            <person name="Li Q."/>
            <person name="Zhang J."/>
            <person name="Bourne D.G."/>
            <person name="Lyu Y."/>
            <person name="Liu C."/>
            <person name="Zhang S."/>
        </authorList>
    </citation>
    <scope>NUCLEOTIDE SEQUENCE [LARGE SCALE GENOMIC DNA]</scope>
    <source>
        <strain evidence="6 7">SCSIO 13291</strain>
    </source>
</reference>
<dbReference type="SUPFAM" id="SSF75217">
    <property type="entry name" value="alpha/beta knot"/>
    <property type="match status" value="1"/>
</dbReference>
<keyword evidence="2" id="KW-0489">Methyltransferase</keyword>
<feature type="region of interest" description="Disordered" evidence="4">
    <location>
        <begin position="1"/>
        <end position="88"/>
    </location>
</feature>
<gene>
    <name evidence="6" type="primary">rlmB</name>
    <name evidence="6" type="ORF">PCC79_02705</name>
</gene>
<evidence type="ECO:0000256" key="1">
    <source>
        <dbReference type="ARBA" id="ARBA00007228"/>
    </source>
</evidence>
<dbReference type="PANTHER" id="PTHR46429:SF1">
    <property type="entry name" value="23S RRNA (GUANOSINE-2'-O-)-METHYLTRANSFERASE RLMB"/>
    <property type="match status" value="1"/>
</dbReference>
<evidence type="ECO:0000256" key="3">
    <source>
        <dbReference type="ARBA" id="ARBA00022679"/>
    </source>
</evidence>
<comment type="similarity">
    <text evidence="1">Belongs to the class IV-like SAM-binding methyltransferase superfamily. RNA methyltransferase TrmH family.</text>
</comment>
<evidence type="ECO:0000313" key="7">
    <source>
        <dbReference type="Proteomes" id="UP001434337"/>
    </source>
</evidence>
<dbReference type="InterPro" id="IPR004441">
    <property type="entry name" value="rRNA_MeTrfase_TrmH"/>
</dbReference>
<dbReference type="InterPro" id="IPR029064">
    <property type="entry name" value="Ribosomal_eL30-like_sf"/>
</dbReference>
<evidence type="ECO:0000259" key="5">
    <source>
        <dbReference type="SMART" id="SM00967"/>
    </source>
</evidence>
<dbReference type="SMART" id="SM00967">
    <property type="entry name" value="SpoU_sub_bind"/>
    <property type="match status" value="1"/>
</dbReference>
<evidence type="ECO:0000313" key="6">
    <source>
        <dbReference type="EMBL" id="WZW99133.1"/>
    </source>
</evidence>
<dbReference type="InterPro" id="IPR029026">
    <property type="entry name" value="tRNA_m1G_MTases_N"/>
</dbReference>
<feature type="compositionally biased region" description="Gly residues" evidence="4">
    <location>
        <begin position="17"/>
        <end position="29"/>
    </location>
</feature>
<dbReference type="NCBIfam" id="TIGR00186">
    <property type="entry name" value="rRNA_methyl_3"/>
    <property type="match status" value="1"/>
</dbReference>
<dbReference type="InterPro" id="IPR029028">
    <property type="entry name" value="Alpha/beta_knot_MTases"/>
</dbReference>
<dbReference type="CDD" id="cd18103">
    <property type="entry name" value="SpoU-like_RlmB"/>
    <property type="match status" value="1"/>
</dbReference>